<evidence type="ECO:0000256" key="5">
    <source>
        <dbReference type="ARBA" id="ARBA00039250"/>
    </source>
</evidence>
<evidence type="ECO:0000313" key="8">
    <source>
        <dbReference type="EMBL" id="EBO7472225.1"/>
    </source>
</evidence>
<evidence type="ECO:0000256" key="2">
    <source>
        <dbReference type="ARBA" id="ARBA00011103"/>
    </source>
</evidence>
<feature type="domain" description="Fe-S hydro-lyase tartrate dehydratase beta-type catalytic" evidence="7">
    <location>
        <begin position="6"/>
        <end position="181"/>
    </location>
</feature>
<comment type="catalytic activity">
    <reaction evidence="6">
        <text>(2R,3R)-tartrate = oxaloacetate + H2O</text>
        <dbReference type="Rhea" id="RHEA:15413"/>
        <dbReference type="ChEBI" id="CHEBI:15377"/>
        <dbReference type="ChEBI" id="CHEBI:16452"/>
        <dbReference type="ChEBI" id="CHEBI:30924"/>
        <dbReference type="EC" id="4.2.1.32"/>
    </reaction>
</comment>
<evidence type="ECO:0000313" key="10">
    <source>
        <dbReference type="EMBL" id="ECV2191745.1"/>
    </source>
</evidence>
<organism evidence="10">
    <name type="scientific">Salmonella enterica</name>
    <name type="common">Salmonella choleraesuis</name>
    <dbReference type="NCBI Taxonomy" id="28901"/>
    <lineage>
        <taxon>Bacteria</taxon>
        <taxon>Pseudomonadati</taxon>
        <taxon>Pseudomonadota</taxon>
        <taxon>Gammaproteobacteria</taxon>
        <taxon>Enterobacterales</taxon>
        <taxon>Enterobacteriaceae</taxon>
        <taxon>Salmonella</taxon>
    </lineage>
</organism>
<dbReference type="EC" id="4.2.1.32" evidence="4"/>
<proteinExistence type="inferred from homology"/>
<dbReference type="InterPro" id="IPR036660">
    <property type="entry name" value="Fe-S_hydroAse_TtdB_cat_sf"/>
</dbReference>
<name>A0A615ZH38_SALER</name>
<evidence type="ECO:0000259" key="7">
    <source>
        <dbReference type="Pfam" id="PF05683"/>
    </source>
</evidence>
<dbReference type="NCBIfam" id="NF006082">
    <property type="entry name" value="PRK08228.1"/>
    <property type="match status" value="1"/>
</dbReference>
<dbReference type="AlphaFoldDB" id="A0A615ZH38"/>
<comment type="similarity">
    <text evidence="1">Belongs to the class-I fumarase family.</text>
</comment>
<dbReference type="SUPFAM" id="SSF117457">
    <property type="entry name" value="FumA C-terminal domain-like"/>
    <property type="match status" value="1"/>
</dbReference>
<reference evidence="10" key="1">
    <citation type="submission" date="2019-09" db="EMBL/GenBank/DDBJ databases">
        <authorList>
            <consortium name="PulseNet: The National Subtyping Network for Foodborne Disease Surveillance"/>
            <person name="Tarr C.L."/>
            <person name="Trees E."/>
            <person name="Katz L.S."/>
            <person name="Carleton-Romer H.A."/>
            <person name="Stroika S."/>
            <person name="Kucerova Z."/>
            <person name="Roache K.F."/>
            <person name="Sabol A.L."/>
            <person name="Besser J."/>
            <person name="Gerner-Smidt P."/>
        </authorList>
    </citation>
    <scope>NUCLEOTIDE SEQUENCE</scope>
    <source>
        <strain evidence="8">PNUSAS044798</strain>
        <strain evidence="10">PNUSAS093082</strain>
        <strain evidence="9">PNUSAS096704</strain>
        <strain evidence="11">PNUSAS098977</strain>
    </source>
</reference>
<evidence type="ECO:0000256" key="6">
    <source>
        <dbReference type="ARBA" id="ARBA00049253"/>
    </source>
</evidence>
<dbReference type="EMBL" id="AAKVPQ010000033">
    <property type="protein sequence ID" value="ECW1969533.1"/>
    <property type="molecule type" value="Genomic_DNA"/>
</dbReference>
<evidence type="ECO:0000256" key="1">
    <source>
        <dbReference type="ARBA" id="ARBA00008876"/>
    </source>
</evidence>
<dbReference type="InterPro" id="IPR004647">
    <property type="entry name" value="Fe-S_hydro-lyase_TtdB-typ_cat"/>
</dbReference>
<dbReference type="Gene3D" id="3.20.130.10">
    <property type="entry name" value="Fe-S hydro-lyase, tartrate dehydratase beta-type, catalytic domain"/>
    <property type="match status" value="1"/>
</dbReference>
<evidence type="ECO:0000313" key="9">
    <source>
        <dbReference type="EMBL" id="ECR7686637.1"/>
    </source>
</evidence>
<evidence type="ECO:0000256" key="3">
    <source>
        <dbReference type="ARBA" id="ARBA00023239"/>
    </source>
</evidence>
<dbReference type="PANTHER" id="PTHR43351:SF3">
    <property type="entry name" value="L(+)-TARTRATE DEHYDRATASE SUBUNIT BETA"/>
    <property type="match status" value="1"/>
</dbReference>
<dbReference type="PANTHER" id="PTHR43351">
    <property type="entry name" value="L(+)-TARTRATE DEHYDRATASE SUBUNIT BETA"/>
    <property type="match status" value="1"/>
</dbReference>
<gene>
    <name evidence="10" type="primary">ttdB</name>
    <name evidence="8" type="ORF">D0P72_21270</name>
    <name evidence="10" type="ORF">F2129_19945</name>
    <name evidence="9" type="ORF">F2C16_20280</name>
    <name evidence="11" type="ORF">F3T52_09040</name>
</gene>
<dbReference type="EMBL" id="AAKHHO010000027">
    <property type="protein sequence ID" value="ECR7686637.1"/>
    <property type="molecule type" value="Genomic_DNA"/>
</dbReference>
<accession>A0A615ZH38</accession>
<evidence type="ECO:0000256" key="4">
    <source>
        <dbReference type="ARBA" id="ARBA00039027"/>
    </source>
</evidence>
<dbReference type="EMBL" id="AAKTED010000026">
    <property type="protein sequence ID" value="ECV2191745.1"/>
    <property type="molecule type" value="Genomic_DNA"/>
</dbReference>
<protein>
    <recommendedName>
        <fullName evidence="5">L(+)-tartrate dehydratase subunit beta</fullName>
        <ecNumber evidence="4">4.2.1.32</ecNumber>
    </recommendedName>
</protein>
<keyword evidence="3 10" id="KW-0456">Lyase</keyword>
<comment type="subunit">
    <text evidence="2">Heterotetramer of two alpha and two beta subunits.</text>
</comment>
<dbReference type="GO" id="GO:0008730">
    <property type="term" value="F:L(+)-tartrate dehydratase activity"/>
    <property type="evidence" value="ECO:0007669"/>
    <property type="project" value="UniProtKB-EC"/>
</dbReference>
<dbReference type="EMBL" id="AAGJMP010000027">
    <property type="protein sequence ID" value="EBO7472225.1"/>
    <property type="molecule type" value="Genomic_DNA"/>
</dbReference>
<evidence type="ECO:0000313" key="11">
    <source>
        <dbReference type="EMBL" id="ECW1969533.1"/>
    </source>
</evidence>
<dbReference type="NCBIfam" id="TIGR00723">
    <property type="entry name" value="ttdB_fumA_fumB"/>
    <property type="match status" value="1"/>
</dbReference>
<comment type="caution">
    <text evidence="10">The sequence shown here is derived from an EMBL/GenBank/DDBJ whole genome shotgun (WGS) entry which is preliminary data.</text>
</comment>
<dbReference type="Pfam" id="PF05683">
    <property type="entry name" value="Fumerase_C"/>
    <property type="match status" value="1"/>
</dbReference>
<sequence>MTKKILTTPIKDEDLADIKAGDIIYLNGHIVTCRDVAHRRLIEGGRELPVDVRGGAILHAGPIVRPIKGEDDKFEMVSVGPTTSMRMEKFEKEFIAQTGVKLIVGKGGMGKGTEEGCAEHKALHCVFPAGCAVVAAVCVEEIEDAQWRDLGMPETLWVCRVKEFGPLIVSIDTHGNNLFEQNKIIFNQRKEIVADEICQNVSFIKQT</sequence>